<evidence type="ECO:0000256" key="6">
    <source>
        <dbReference type="ARBA" id="ARBA00022777"/>
    </source>
</evidence>
<evidence type="ECO:0000256" key="9">
    <source>
        <dbReference type="SAM" id="MobiDB-lite"/>
    </source>
</evidence>
<evidence type="ECO:0000256" key="5">
    <source>
        <dbReference type="ARBA" id="ARBA00022741"/>
    </source>
</evidence>
<dbReference type="AlphaFoldDB" id="A0AAE6NKE8"/>
<dbReference type="Gene3D" id="1.20.5.1930">
    <property type="match status" value="1"/>
</dbReference>
<feature type="domain" description="Signal transduction histidine kinase subgroup 3 dimerisation and phosphoacceptor" evidence="11">
    <location>
        <begin position="216"/>
        <end position="283"/>
    </location>
</feature>
<evidence type="ECO:0000259" key="11">
    <source>
        <dbReference type="Pfam" id="PF07730"/>
    </source>
</evidence>
<dbReference type="PANTHER" id="PTHR24421:SF10">
    <property type="entry name" value="NITRATE_NITRITE SENSOR PROTEIN NARQ"/>
    <property type="match status" value="1"/>
</dbReference>
<dbReference type="GO" id="GO:0005524">
    <property type="term" value="F:ATP binding"/>
    <property type="evidence" value="ECO:0007669"/>
    <property type="project" value="UniProtKB-KW"/>
</dbReference>
<dbReference type="GO" id="GO:0046983">
    <property type="term" value="F:protein dimerization activity"/>
    <property type="evidence" value="ECO:0007669"/>
    <property type="project" value="InterPro"/>
</dbReference>
<dbReference type="EMBL" id="CP023691">
    <property type="protein sequence ID" value="QEV53061.1"/>
    <property type="molecule type" value="Genomic_DNA"/>
</dbReference>
<dbReference type="PANTHER" id="PTHR24421">
    <property type="entry name" value="NITRATE/NITRITE SENSOR PROTEIN NARX-RELATED"/>
    <property type="match status" value="1"/>
</dbReference>
<organism evidence="12 13">
    <name type="scientific">Streptomyces platensis</name>
    <dbReference type="NCBI Taxonomy" id="58346"/>
    <lineage>
        <taxon>Bacteria</taxon>
        <taxon>Bacillati</taxon>
        <taxon>Actinomycetota</taxon>
        <taxon>Actinomycetes</taxon>
        <taxon>Kitasatosporales</taxon>
        <taxon>Streptomycetaceae</taxon>
        <taxon>Streptomyces</taxon>
    </lineage>
</organism>
<feature type="transmembrane region" description="Helical" evidence="10">
    <location>
        <begin position="163"/>
        <end position="184"/>
    </location>
</feature>
<dbReference type="SUPFAM" id="SSF55874">
    <property type="entry name" value="ATPase domain of HSP90 chaperone/DNA topoisomerase II/histidine kinase"/>
    <property type="match status" value="1"/>
</dbReference>
<evidence type="ECO:0000313" key="12">
    <source>
        <dbReference type="EMBL" id="QEV53061.1"/>
    </source>
</evidence>
<proteinExistence type="predicted"/>
<evidence type="ECO:0000313" key="13">
    <source>
        <dbReference type="Proteomes" id="UP000325458"/>
    </source>
</evidence>
<feature type="region of interest" description="Disordered" evidence="9">
    <location>
        <begin position="1"/>
        <end position="28"/>
    </location>
</feature>
<protein>
    <recommendedName>
        <fullName evidence="2">histidine kinase</fullName>
        <ecNumber evidence="2">2.7.13.3</ecNumber>
    </recommendedName>
</protein>
<dbReference type="GO" id="GO:0000155">
    <property type="term" value="F:phosphorelay sensor kinase activity"/>
    <property type="evidence" value="ECO:0007669"/>
    <property type="project" value="InterPro"/>
</dbReference>
<feature type="transmembrane region" description="Helical" evidence="10">
    <location>
        <begin position="111"/>
        <end position="131"/>
    </location>
</feature>
<feature type="transmembrane region" description="Helical" evidence="10">
    <location>
        <begin position="67"/>
        <end position="86"/>
    </location>
</feature>
<reference evidence="12 13" key="1">
    <citation type="submission" date="2017-09" db="EMBL/GenBank/DDBJ databases">
        <authorList>
            <person name="Lee N."/>
            <person name="Cho B.-K."/>
        </authorList>
    </citation>
    <scope>NUCLEOTIDE SEQUENCE [LARGE SCALE GENOMIC DNA]</scope>
    <source>
        <strain evidence="12 13">ATCC 23948</strain>
    </source>
</reference>
<evidence type="ECO:0000256" key="3">
    <source>
        <dbReference type="ARBA" id="ARBA00022553"/>
    </source>
</evidence>
<keyword evidence="5" id="KW-0547">Nucleotide-binding</keyword>
<dbReference type="Pfam" id="PF07730">
    <property type="entry name" value="HisKA_3"/>
    <property type="match status" value="1"/>
</dbReference>
<keyword evidence="6 12" id="KW-0418">Kinase</keyword>
<evidence type="ECO:0000256" key="10">
    <source>
        <dbReference type="SAM" id="Phobius"/>
    </source>
</evidence>
<feature type="compositionally biased region" description="Basic and acidic residues" evidence="9">
    <location>
        <begin position="12"/>
        <end position="28"/>
    </location>
</feature>
<evidence type="ECO:0000256" key="8">
    <source>
        <dbReference type="ARBA" id="ARBA00023012"/>
    </source>
</evidence>
<keyword evidence="8" id="KW-0902">Two-component regulatory system</keyword>
<gene>
    <name evidence="12" type="ORF">CP981_16545</name>
</gene>
<name>A0AAE6NKE8_STRPT</name>
<dbReference type="InterPro" id="IPR036890">
    <property type="entry name" value="HATPase_C_sf"/>
</dbReference>
<keyword evidence="10" id="KW-0472">Membrane</keyword>
<feature type="region of interest" description="Disordered" evidence="9">
    <location>
        <begin position="368"/>
        <end position="391"/>
    </location>
</feature>
<accession>A0AAE6NKE8</accession>
<sequence length="424" mass="44712">MLYVMSSTPPGGRREDSPRVAEARSRAAERARRQGARMHLMLWVVMVLTIASVLQSRPHPGVTGERLVISLALAGCVLSLTIAALARDTAKSEAATAALSLVLGVSGNTLAFLQSASMAVVPVSTAVALVFARLRPRLAVLLAAPQTVAIAAITAYVSPSRNAFQVAVACALLCVVLGAVYVFARQARLRHDHTELLLAELEDSREAQARAAAVAERTRIARELHDILAQSLSALAVQLEGARKLAERDQVASALHQLIVRSGELTREGLSDARRAVAALRGDDIPMADQLTTLVGRCRRDLALPITLSVAGQPRTLAPETNLALYRGAQEALTNIARYAAGSPTAVVLHYTPQATVLTISDQGRAARTDNDGAGTNGAVTPVEAWTGSGNGLRGMRERIEQVGGVTHAGPAGQGWIVEMEIPA</sequence>
<dbReference type="GO" id="GO:0016020">
    <property type="term" value="C:membrane"/>
    <property type="evidence" value="ECO:0007669"/>
    <property type="project" value="InterPro"/>
</dbReference>
<keyword evidence="10" id="KW-0812">Transmembrane</keyword>
<evidence type="ECO:0000256" key="7">
    <source>
        <dbReference type="ARBA" id="ARBA00022840"/>
    </source>
</evidence>
<keyword evidence="7" id="KW-0067">ATP-binding</keyword>
<dbReference type="InterPro" id="IPR050482">
    <property type="entry name" value="Sensor_HK_TwoCompSys"/>
</dbReference>
<feature type="transmembrane region" description="Helical" evidence="10">
    <location>
        <begin position="138"/>
        <end position="157"/>
    </location>
</feature>
<dbReference type="CDD" id="cd16917">
    <property type="entry name" value="HATPase_UhpB-NarQ-NarX-like"/>
    <property type="match status" value="1"/>
</dbReference>
<feature type="transmembrane region" description="Helical" evidence="10">
    <location>
        <begin position="36"/>
        <end position="55"/>
    </location>
</feature>
<evidence type="ECO:0000256" key="1">
    <source>
        <dbReference type="ARBA" id="ARBA00000085"/>
    </source>
</evidence>
<keyword evidence="10" id="KW-1133">Transmembrane helix</keyword>
<dbReference type="EC" id="2.7.13.3" evidence="2"/>
<evidence type="ECO:0000256" key="2">
    <source>
        <dbReference type="ARBA" id="ARBA00012438"/>
    </source>
</evidence>
<comment type="catalytic activity">
    <reaction evidence="1">
        <text>ATP + protein L-histidine = ADP + protein N-phospho-L-histidine.</text>
        <dbReference type="EC" id="2.7.13.3"/>
    </reaction>
</comment>
<dbReference type="Proteomes" id="UP000325458">
    <property type="component" value="Chromosome"/>
</dbReference>
<keyword evidence="4" id="KW-0808">Transferase</keyword>
<evidence type="ECO:0000256" key="4">
    <source>
        <dbReference type="ARBA" id="ARBA00022679"/>
    </source>
</evidence>
<dbReference type="Gene3D" id="3.30.565.10">
    <property type="entry name" value="Histidine kinase-like ATPase, C-terminal domain"/>
    <property type="match status" value="1"/>
</dbReference>
<dbReference type="InterPro" id="IPR011712">
    <property type="entry name" value="Sig_transdc_His_kin_sub3_dim/P"/>
</dbReference>
<keyword evidence="3" id="KW-0597">Phosphoprotein</keyword>
<dbReference type="KEGG" id="spla:CP981_16545"/>